<feature type="compositionally biased region" description="Low complexity" evidence="2">
    <location>
        <begin position="158"/>
        <end position="172"/>
    </location>
</feature>
<evidence type="ECO:0000313" key="5">
    <source>
        <dbReference type="Proteomes" id="UP001562425"/>
    </source>
</evidence>
<evidence type="ECO:0000259" key="3">
    <source>
        <dbReference type="PROSITE" id="PS50158"/>
    </source>
</evidence>
<dbReference type="EMBL" id="JBEHCU010003415">
    <property type="protein sequence ID" value="KAL1402186.1"/>
    <property type="molecule type" value="Genomic_DNA"/>
</dbReference>
<feature type="non-terminal residue" evidence="4">
    <location>
        <position position="347"/>
    </location>
</feature>
<dbReference type="SMART" id="SM00343">
    <property type="entry name" value="ZnF_C2HC"/>
    <property type="match status" value="2"/>
</dbReference>
<keyword evidence="1" id="KW-0862">Zinc</keyword>
<dbReference type="InterPro" id="IPR001878">
    <property type="entry name" value="Znf_CCHC"/>
</dbReference>
<protein>
    <recommendedName>
        <fullName evidence="3">CCHC-type domain-containing protein</fullName>
    </recommendedName>
</protein>
<comment type="caution">
    <text evidence="4">The sequence shown here is derived from an EMBL/GenBank/DDBJ whole genome shotgun (WGS) entry which is preliminary data.</text>
</comment>
<feature type="domain" description="CCHC-type" evidence="3">
    <location>
        <begin position="216"/>
        <end position="229"/>
    </location>
</feature>
<dbReference type="Proteomes" id="UP001562425">
    <property type="component" value="Unassembled WGS sequence"/>
</dbReference>
<proteinExistence type="predicted"/>
<organism evidence="4 5">
    <name type="scientific">Culex pipiens pipiens</name>
    <name type="common">Northern house mosquito</name>
    <dbReference type="NCBI Taxonomy" id="38569"/>
    <lineage>
        <taxon>Eukaryota</taxon>
        <taxon>Metazoa</taxon>
        <taxon>Ecdysozoa</taxon>
        <taxon>Arthropoda</taxon>
        <taxon>Hexapoda</taxon>
        <taxon>Insecta</taxon>
        <taxon>Pterygota</taxon>
        <taxon>Neoptera</taxon>
        <taxon>Endopterygota</taxon>
        <taxon>Diptera</taxon>
        <taxon>Nematocera</taxon>
        <taxon>Culicoidea</taxon>
        <taxon>Culicidae</taxon>
        <taxon>Culicinae</taxon>
        <taxon>Culicini</taxon>
        <taxon>Culex</taxon>
        <taxon>Culex</taxon>
    </lineage>
</organism>
<keyword evidence="1" id="KW-0863">Zinc-finger</keyword>
<dbReference type="PROSITE" id="PS50158">
    <property type="entry name" value="ZF_CCHC"/>
    <property type="match status" value="1"/>
</dbReference>
<gene>
    <name evidence="4" type="ORF">pipiens_019839</name>
</gene>
<evidence type="ECO:0000256" key="2">
    <source>
        <dbReference type="SAM" id="MobiDB-lite"/>
    </source>
</evidence>
<evidence type="ECO:0000256" key="1">
    <source>
        <dbReference type="PROSITE-ProRule" id="PRU00047"/>
    </source>
</evidence>
<feature type="region of interest" description="Disordered" evidence="2">
    <location>
        <begin position="124"/>
        <end position="183"/>
    </location>
</feature>
<dbReference type="AlphaFoldDB" id="A0ABD1DR08"/>
<accession>A0ABD1DR08</accession>
<keyword evidence="1" id="KW-0479">Metal-binding</keyword>
<keyword evidence="5" id="KW-1185">Reference proteome</keyword>
<reference evidence="4 5" key="1">
    <citation type="submission" date="2024-05" db="EMBL/GenBank/DDBJ databases">
        <title>Culex pipiens pipiens assembly and annotation.</title>
        <authorList>
            <person name="Alout H."/>
            <person name="Durand T."/>
        </authorList>
    </citation>
    <scope>NUCLEOTIDE SEQUENCE [LARGE SCALE GENOMIC DNA]</scope>
    <source>
        <strain evidence="4">HA-2024</strain>
        <tissue evidence="4">Whole body</tissue>
    </source>
</reference>
<name>A0ABD1DR08_CULPP</name>
<sequence length="347" mass="38391">MFQKAGESDLAFVNRVGSIARLCEYDKDKEFEEIVGAVAEHARDKEVRSAALKLLSRKGSVSELIDKVREIEAIRLNEEYVMLKRGNVESAQVAAVESGRWAGNQQQRYYNPDGYGYQQERWQRSGHPYSRGNPYQRGHSYQRGHPYQRGQSYQKGNSSQRGQSSGRRGGQSPRYAAPPKAPDCKVEAQEARKDCCWRCGGQFHSPDDCTSIDKICDKCGRRGHIQRACVVGGKRSAAEGLGNDSREVAAVEKEDERVESSIDANCMADPRDTQVVGTAKVVTHDDQSVVKEQFATSTLQAERTVEQMSAGFIEAQIAGLRCVFLIDSGAQVNTVTAEIFAKLIGDA</sequence>
<dbReference type="GO" id="GO:0008270">
    <property type="term" value="F:zinc ion binding"/>
    <property type="evidence" value="ECO:0007669"/>
    <property type="project" value="UniProtKB-KW"/>
</dbReference>
<evidence type="ECO:0000313" key="4">
    <source>
        <dbReference type="EMBL" id="KAL1402186.1"/>
    </source>
</evidence>